<evidence type="ECO:0000256" key="1">
    <source>
        <dbReference type="PIRNR" id="PIRNR000897"/>
    </source>
</evidence>
<keyword evidence="1" id="KW-0378">Hydrolase</keyword>
<keyword evidence="5" id="KW-1185">Reference proteome</keyword>
<dbReference type="SUPFAM" id="SSF48317">
    <property type="entry name" value="Acid phosphatase/Vanadium-dependent haloperoxidase"/>
    <property type="match status" value="1"/>
</dbReference>
<organism evidence="4 5">
    <name type="scientific">Methylobacterium isbiliense</name>
    <dbReference type="NCBI Taxonomy" id="315478"/>
    <lineage>
        <taxon>Bacteria</taxon>
        <taxon>Pseudomonadati</taxon>
        <taxon>Pseudomonadota</taxon>
        <taxon>Alphaproteobacteria</taxon>
        <taxon>Hyphomicrobiales</taxon>
        <taxon>Methylobacteriaceae</taxon>
        <taxon>Methylobacterium</taxon>
    </lineage>
</organism>
<sequence length="273" mass="28569">MRRILPAFASLLLAAASPAREAAPPVSADPVVPQAPARVPYLAAGTLDTRAILPPPPKTGTDAEAVDRLTFAGTRALKDTDRWALATADVRGGAAHLLTSFSCALGTRLSPARVPAVMALLERTRLDVIAAVDAPKSLYARPRPHLGNDLPICVPRSERLAASWSYPSGHATEGWTFALILAAAAPAQATALLQRGRLYGESRMVCGVHWRSDVEAGRTNGAALFAGLLGNETFRADLERARADLARALAEPAVAPDPATCAAEAEAAKNPLP</sequence>
<gene>
    <name evidence="4" type="ORF">GMJLKIPL_5791</name>
</gene>
<dbReference type="PIRSF" id="PIRSF000897">
    <property type="entry name" value="Acid_Ptase_ClsA"/>
    <property type="match status" value="1"/>
</dbReference>
<accession>A0ABQ4SPZ3</accession>
<dbReference type="Pfam" id="PF01569">
    <property type="entry name" value="PAP2"/>
    <property type="match status" value="1"/>
</dbReference>
<comment type="catalytic activity">
    <reaction evidence="1">
        <text>a phosphate monoester + H2O = an alcohol + phosphate</text>
        <dbReference type="Rhea" id="RHEA:15017"/>
        <dbReference type="ChEBI" id="CHEBI:15377"/>
        <dbReference type="ChEBI" id="CHEBI:30879"/>
        <dbReference type="ChEBI" id="CHEBI:43474"/>
        <dbReference type="ChEBI" id="CHEBI:67140"/>
        <dbReference type="EC" id="3.1.3.2"/>
    </reaction>
</comment>
<reference evidence="4" key="1">
    <citation type="journal article" date="2021" name="Front. Microbiol.">
        <title>Comprehensive Comparative Genomics and Phenotyping of Methylobacterium Species.</title>
        <authorList>
            <person name="Alessa O."/>
            <person name="Ogura Y."/>
            <person name="Fujitani Y."/>
            <person name="Takami H."/>
            <person name="Hayashi T."/>
            <person name="Sahin N."/>
            <person name="Tani A."/>
        </authorList>
    </citation>
    <scope>NUCLEOTIDE SEQUENCE</scope>
    <source>
        <strain evidence="4">DSM 17168</strain>
    </source>
</reference>
<dbReference type="Proteomes" id="UP001055153">
    <property type="component" value="Unassembled WGS sequence"/>
</dbReference>
<evidence type="ECO:0000313" key="5">
    <source>
        <dbReference type="Proteomes" id="UP001055153"/>
    </source>
</evidence>
<dbReference type="InterPro" id="IPR001011">
    <property type="entry name" value="Acid_Pase_classA_bac"/>
</dbReference>
<evidence type="ECO:0000256" key="2">
    <source>
        <dbReference type="SAM" id="SignalP"/>
    </source>
</evidence>
<dbReference type="CDD" id="cd03397">
    <property type="entry name" value="PAP2_acid_phosphatase"/>
    <property type="match status" value="1"/>
</dbReference>
<evidence type="ECO:0000259" key="3">
    <source>
        <dbReference type="SMART" id="SM00014"/>
    </source>
</evidence>
<dbReference type="RefSeq" id="WP_238241211.1">
    <property type="nucleotide sequence ID" value="NZ_BPQQ01000092.1"/>
</dbReference>
<dbReference type="PRINTS" id="PR00483">
    <property type="entry name" value="BACPHPHTASE"/>
</dbReference>
<name>A0ABQ4SPZ3_9HYPH</name>
<dbReference type="InterPro" id="IPR036938">
    <property type="entry name" value="PAP2/HPO_sf"/>
</dbReference>
<dbReference type="EMBL" id="BPQQ01000092">
    <property type="protein sequence ID" value="GJE03834.1"/>
    <property type="molecule type" value="Genomic_DNA"/>
</dbReference>
<feature type="signal peptide" evidence="2">
    <location>
        <begin position="1"/>
        <end position="22"/>
    </location>
</feature>
<dbReference type="SMART" id="SM00014">
    <property type="entry name" value="acidPPc"/>
    <property type="match status" value="1"/>
</dbReference>
<reference evidence="4" key="2">
    <citation type="submission" date="2021-08" db="EMBL/GenBank/DDBJ databases">
        <authorList>
            <person name="Tani A."/>
            <person name="Ola A."/>
            <person name="Ogura Y."/>
            <person name="Katsura K."/>
            <person name="Hayashi T."/>
        </authorList>
    </citation>
    <scope>NUCLEOTIDE SEQUENCE</scope>
    <source>
        <strain evidence="4">DSM 17168</strain>
    </source>
</reference>
<feature type="chain" id="PRO_5047088392" description="Acid phosphatase" evidence="2">
    <location>
        <begin position="23"/>
        <end position="273"/>
    </location>
</feature>
<evidence type="ECO:0000313" key="4">
    <source>
        <dbReference type="EMBL" id="GJE03834.1"/>
    </source>
</evidence>
<keyword evidence="2" id="KW-0732">Signal</keyword>
<dbReference type="Gene3D" id="1.20.144.10">
    <property type="entry name" value="Phosphatidic acid phosphatase type 2/haloperoxidase"/>
    <property type="match status" value="1"/>
</dbReference>
<feature type="domain" description="Phosphatidic acid phosphatase type 2/haloperoxidase" evidence="3">
    <location>
        <begin position="116"/>
        <end position="229"/>
    </location>
</feature>
<dbReference type="InterPro" id="IPR000326">
    <property type="entry name" value="PAP2/HPO"/>
</dbReference>
<comment type="similarity">
    <text evidence="1">Belongs to the class A bacterial acid phosphatase family.</text>
</comment>
<comment type="caution">
    <text evidence="4">The sequence shown here is derived from an EMBL/GenBank/DDBJ whole genome shotgun (WGS) entry which is preliminary data.</text>
</comment>
<protein>
    <recommendedName>
        <fullName evidence="1">Acid phosphatase</fullName>
        <ecNumber evidence="1">3.1.3.2</ecNumber>
    </recommendedName>
</protein>
<dbReference type="EC" id="3.1.3.2" evidence="1"/>
<proteinExistence type="inferred from homology"/>